<dbReference type="AlphaFoldDB" id="A0A381YR08"/>
<dbReference type="Pfam" id="PF05935">
    <property type="entry name" value="Arylsulfotrans"/>
    <property type="match status" value="1"/>
</dbReference>
<name>A0A381YR08_9ZZZZ</name>
<dbReference type="NCBIfam" id="TIGR04183">
    <property type="entry name" value="Por_Secre_tail"/>
    <property type="match status" value="1"/>
</dbReference>
<reference evidence="2" key="1">
    <citation type="submission" date="2018-05" db="EMBL/GenBank/DDBJ databases">
        <authorList>
            <person name="Lanie J.A."/>
            <person name="Ng W.-L."/>
            <person name="Kazmierczak K.M."/>
            <person name="Andrzejewski T.M."/>
            <person name="Davidsen T.M."/>
            <person name="Wayne K.J."/>
            <person name="Tettelin H."/>
            <person name="Glass J.I."/>
            <person name="Rusch D."/>
            <person name="Podicherti R."/>
            <person name="Tsui H.-C.T."/>
            <person name="Winkler M.E."/>
        </authorList>
    </citation>
    <scope>NUCLEOTIDE SEQUENCE</scope>
</reference>
<organism evidence="2">
    <name type="scientific">marine metagenome</name>
    <dbReference type="NCBI Taxonomy" id="408172"/>
    <lineage>
        <taxon>unclassified sequences</taxon>
        <taxon>metagenomes</taxon>
        <taxon>ecological metagenomes</taxon>
    </lineage>
</organism>
<gene>
    <name evidence="2" type="ORF">METZ01_LOCUS132302</name>
</gene>
<proteinExistence type="predicted"/>
<dbReference type="EMBL" id="UINC01018844">
    <property type="protein sequence ID" value="SVA79448.1"/>
    <property type="molecule type" value="Genomic_DNA"/>
</dbReference>
<dbReference type="PANTHER" id="PTHR35340:SF5">
    <property type="entry name" value="ASST-DOMAIN-CONTAINING PROTEIN"/>
    <property type="match status" value="1"/>
</dbReference>
<evidence type="ECO:0000313" key="2">
    <source>
        <dbReference type="EMBL" id="SVA79448.1"/>
    </source>
</evidence>
<dbReference type="GO" id="GO:0004062">
    <property type="term" value="F:aryl sulfotransferase activity"/>
    <property type="evidence" value="ECO:0007669"/>
    <property type="project" value="InterPro"/>
</dbReference>
<accession>A0A381YR08</accession>
<dbReference type="InterPro" id="IPR010262">
    <property type="entry name" value="Arylsulfotransferase_bact"/>
</dbReference>
<dbReference type="Gene3D" id="2.60.40.10">
    <property type="entry name" value="Immunoglobulins"/>
    <property type="match status" value="1"/>
</dbReference>
<protein>
    <recommendedName>
        <fullName evidence="1">FlgD/Vpr Ig-like domain-containing protein</fullName>
    </recommendedName>
</protein>
<dbReference type="InterPro" id="IPR013783">
    <property type="entry name" value="Ig-like_fold"/>
</dbReference>
<evidence type="ECO:0000259" key="1">
    <source>
        <dbReference type="Pfam" id="PF13860"/>
    </source>
</evidence>
<dbReference type="InterPro" id="IPR026444">
    <property type="entry name" value="Secre_tail"/>
</dbReference>
<feature type="domain" description="FlgD/Vpr Ig-like" evidence="1">
    <location>
        <begin position="597"/>
        <end position="658"/>
    </location>
</feature>
<dbReference type="Gene3D" id="2.60.40.4070">
    <property type="match status" value="1"/>
</dbReference>
<dbReference type="Pfam" id="PF13860">
    <property type="entry name" value="FlgD_ig"/>
    <property type="match status" value="1"/>
</dbReference>
<sequence length="671" mass="77107">MIIMNTRQIIIYNLFLSLVLGGFTSPNNGDTFNFTHVLFEWEQEQDANSYNLIVYNDEEEISNIIDSTLATVIDIFDWDKEYFIKIRTINQNGQFSTWIDSLQIITMPVSDEYDSPDIFINNEGYQDGYTIIKERIIDRFGNIIYIWPHDPLLYCITSVLDNGQIIGFQSGPGTSQNNGIRSDLRGNILWYSPERVIRELLPITLNNELHYIGLVKETYRNTIPEWPGNVVYQELGIDSIYWFSDEIFIWDESGNDIWRWSSKEHYSFEDVDSNFIDMLFSGFTPDEDNLFDWTHSNSLYFDEIENTVYISSRHLSRITKISYPSGEILWNLGKDLPSDDPVFGQNINISGQHAIKKLDNGNLMVYDNGNFNSPELSRGLEIYINENDTLAAEVIWEYVLVDSLFTYKHGDCDRLKNGNSLLTAGQQKTLVEVDSLNNIVWAANVDYQYRALRIPGLYPLIFSVELPNFSENISEPLITLPVGDTQFNFTIYNEGYLDYNYEYNISDELGWFNESNVVNISSGNSLLISIPGQINDGSLFNTLTLDVCPVSIYEVECKEFIIQVSSFLINDPTLVVEIPHSYRLHQNYPNPFNPITTLSYDLPEDAMVNTTIYDMMGKHVKTLINNTQIAGYKSIEWNATNDDGAPVSAGLYLYRIQAGDFRQSKKMVLLK</sequence>
<dbReference type="InterPro" id="IPR025965">
    <property type="entry name" value="FlgD/Vpr_Ig-like"/>
</dbReference>
<dbReference type="PANTHER" id="PTHR35340">
    <property type="entry name" value="PQQ ENZYME REPEAT PROTEIN-RELATED"/>
    <property type="match status" value="1"/>
</dbReference>
<dbReference type="InterPro" id="IPR053143">
    <property type="entry name" value="Arylsulfate_ST"/>
</dbReference>